<dbReference type="SMART" id="SM00829">
    <property type="entry name" value="PKS_ER"/>
    <property type="match status" value="1"/>
</dbReference>
<dbReference type="RefSeq" id="WP_003885773.1">
    <property type="nucleotide sequence ID" value="NZ_JH814780.1"/>
</dbReference>
<reference evidence="4 5" key="1">
    <citation type="journal article" date="2012" name="J. Bacteriol.">
        <title>Complete Genome Sequence of Mycobacterium fortuitum subsp. fortuitum Type Strain DSM46621.</title>
        <authorList>
            <person name="Ho Y.S."/>
            <person name="Adroub S.A."/>
            <person name="Aleisa F."/>
            <person name="Mahmood H."/>
            <person name="Othoum G."/>
            <person name="Rashid F."/>
            <person name="Zaher M."/>
            <person name="Ali S."/>
            <person name="Bitter W."/>
            <person name="Pain A."/>
            <person name="Abdallah A.M."/>
        </authorList>
    </citation>
    <scope>NUCLEOTIDE SEQUENCE [LARGE SCALE GENOMIC DNA]</scope>
    <source>
        <strain evidence="5">DSM46621</strain>
    </source>
</reference>
<dbReference type="GO" id="GO:0070402">
    <property type="term" value="F:NADPH binding"/>
    <property type="evidence" value="ECO:0007669"/>
    <property type="project" value="TreeGrafter"/>
</dbReference>
<dbReference type="Gene3D" id="3.90.180.10">
    <property type="entry name" value="Medium-chain alcohol dehydrogenases, catalytic domain"/>
    <property type="match status" value="1"/>
</dbReference>
<dbReference type="AlphaFoldDB" id="K0UPN8"/>
<evidence type="ECO:0000259" key="3">
    <source>
        <dbReference type="SMART" id="SM00829"/>
    </source>
</evidence>
<evidence type="ECO:0000313" key="5">
    <source>
        <dbReference type="Proteomes" id="UP000006043"/>
    </source>
</evidence>
<dbReference type="InterPro" id="IPR036291">
    <property type="entry name" value="NAD(P)-bd_dom_sf"/>
</dbReference>
<sequence>MKAVGVVDFGGPEALQLVDLPEPPDAEKGWVLIRVRSAAVNPADLAMRSVRGPAQPESPPYIFGMDAAGVIEQIGEGTDTKLKVGDEVMAIVIPQGSYGAYSEQIVVPVESVAPIPAGTTLAEAATLPMNGLTARLALDELALKPGDTLAVTGAAGTLGGYTIQLAKVDGLTVIADASEADEQLVRDLGADHVIRRGKDFGGQVREIVPDGADAVLDCALLDDLVVPAVRDGGAVATVRGFQGDAQRGIVFHPVYVPKYTRESEKLDRLRQQVDDGQLTLRVARTFPAEHAAEAHKMLEAGGVRGRLVLEF</sequence>
<dbReference type="CDD" id="cd05289">
    <property type="entry name" value="MDR_like_2"/>
    <property type="match status" value="1"/>
</dbReference>
<comment type="caution">
    <text evidence="4">The sequence shown here is derived from an EMBL/GenBank/DDBJ whole genome shotgun (WGS) entry which is preliminary data.</text>
</comment>
<dbReference type="Gene3D" id="3.40.50.720">
    <property type="entry name" value="NAD(P)-binding Rossmann-like Domain"/>
    <property type="match status" value="1"/>
</dbReference>
<feature type="domain" description="Enoyl reductase (ER)" evidence="3">
    <location>
        <begin position="10"/>
        <end position="309"/>
    </location>
</feature>
<keyword evidence="1" id="KW-0521">NADP</keyword>
<name>K0UPN8_MYCFO</name>
<dbReference type="HOGENOM" id="CLU_026673_3_3_11"/>
<dbReference type="EMBL" id="ALQB01000173">
    <property type="protein sequence ID" value="EJZ06950.1"/>
    <property type="molecule type" value="Genomic_DNA"/>
</dbReference>
<dbReference type="InterPro" id="IPR013154">
    <property type="entry name" value="ADH-like_N"/>
</dbReference>
<dbReference type="InterPro" id="IPR011032">
    <property type="entry name" value="GroES-like_sf"/>
</dbReference>
<accession>K0UPN8</accession>
<dbReference type="Pfam" id="PF13602">
    <property type="entry name" value="ADH_zinc_N_2"/>
    <property type="match status" value="1"/>
</dbReference>
<evidence type="ECO:0000256" key="2">
    <source>
        <dbReference type="ARBA" id="ARBA00023002"/>
    </source>
</evidence>
<organism evidence="4 5">
    <name type="scientific">Mycolicibacterium fortuitum subsp. fortuitum DSM 46621 = ATCC 6841 = JCM 6387</name>
    <dbReference type="NCBI Taxonomy" id="1214102"/>
    <lineage>
        <taxon>Bacteria</taxon>
        <taxon>Bacillati</taxon>
        <taxon>Actinomycetota</taxon>
        <taxon>Actinomycetes</taxon>
        <taxon>Mycobacteriales</taxon>
        <taxon>Mycobacteriaceae</taxon>
        <taxon>Mycolicibacterium</taxon>
    </lineage>
</organism>
<dbReference type="InterPro" id="IPR020843">
    <property type="entry name" value="ER"/>
</dbReference>
<dbReference type="GeneID" id="93415167"/>
<dbReference type="Proteomes" id="UP000006043">
    <property type="component" value="Unassembled WGS sequence"/>
</dbReference>
<evidence type="ECO:0000256" key="1">
    <source>
        <dbReference type="ARBA" id="ARBA00022857"/>
    </source>
</evidence>
<dbReference type="SUPFAM" id="SSF51735">
    <property type="entry name" value="NAD(P)-binding Rossmann-fold domains"/>
    <property type="match status" value="1"/>
</dbReference>
<dbReference type="Pfam" id="PF08240">
    <property type="entry name" value="ADH_N"/>
    <property type="match status" value="1"/>
</dbReference>
<gene>
    <name evidence="4" type="ORF">MFORT_27206</name>
</gene>
<dbReference type="GO" id="GO:0016651">
    <property type="term" value="F:oxidoreductase activity, acting on NAD(P)H"/>
    <property type="evidence" value="ECO:0007669"/>
    <property type="project" value="TreeGrafter"/>
</dbReference>
<dbReference type="PATRIC" id="fig|1214102.3.peg.5348"/>
<protein>
    <submittedName>
        <fullName evidence="4">Zn-dependent oxidoreductase</fullName>
    </submittedName>
</protein>
<proteinExistence type="predicted"/>
<dbReference type="SUPFAM" id="SSF50129">
    <property type="entry name" value="GroES-like"/>
    <property type="match status" value="1"/>
</dbReference>
<evidence type="ECO:0000313" key="4">
    <source>
        <dbReference type="EMBL" id="EJZ06950.1"/>
    </source>
</evidence>
<keyword evidence="2" id="KW-0560">Oxidoreductase</keyword>
<dbReference type="PANTHER" id="PTHR48106">
    <property type="entry name" value="QUINONE OXIDOREDUCTASE PIG3-RELATED"/>
    <property type="match status" value="1"/>
</dbReference>